<proteinExistence type="predicted"/>
<protein>
    <submittedName>
        <fullName evidence="2">Uncharacterized protein</fullName>
    </submittedName>
</protein>
<dbReference type="EMBL" id="JAEUBE010000295">
    <property type="protein sequence ID" value="KAH3666221.1"/>
    <property type="molecule type" value="Genomic_DNA"/>
</dbReference>
<reference evidence="2" key="2">
    <citation type="submission" date="2021-01" db="EMBL/GenBank/DDBJ databases">
        <authorList>
            <person name="Schikora-Tamarit M.A."/>
        </authorList>
    </citation>
    <scope>NUCLEOTIDE SEQUENCE</scope>
    <source>
        <strain evidence="2">CBS6075</strain>
    </source>
</reference>
<dbReference type="AlphaFoldDB" id="A0A9P8P703"/>
<dbReference type="RefSeq" id="XP_046061425.1">
    <property type="nucleotide sequence ID" value="XM_046205486.1"/>
</dbReference>
<comment type="caution">
    <text evidence="2">The sequence shown here is derived from an EMBL/GenBank/DDBJ whole genome shotgun (WGS) entry which is preliminary data.</text>
</comment>
<evidence type="ECO:0000256" key="1">
    <source>
        <dbReference type="SAM" id="MobiDB-lite"/>
    </source>
</evidence>
<feature type="compositionally biased region" description="Basic and acidic residues" evidence="1">
    <location>
        <begin position="113"/>
        <end position="122"/>
    </location>
</feature>
<reference evidence="2" key="1">
    <citation type="journal article" date="2021" name="Open Biol.">
        <title>Shared evolutionary footprints suggest mitochondrial oxidative damage underlies multiple complex I losses in fungi.</title>
        <authorList>
            <person name="Schikora-Tamarit M.A."/>
            <person name="Marcet-Houben M."/>
            <person name="Nosek J."/>
            <person name="Gabaldon T."/>
        </authorList>
    </citation>
    <scope>NUCLEOTIDE SEQUENCE</scope>
    <source>
        <strain evidence="2">CBS6075</strain>
    </source>
</reference>
<organism evidence="2 3">
    <name type="scientific">Ogataea philodendri</name>
    <dbReference type="NCBI Taxonomy" id="1378263"/>
    <lineage>
        <taxon>Eukaryota</taxon>
        <taxon>Fungi</taxon>
        <taxon>Dikarya</taxon>
        <taxon>Ascomycota</taxon>
        <taxon>Saccharomycotina</taxon>
        <taxon>Pichiomycetes</taxon>
        <taxon>Pichiales</taxon>
        <taxon>Pichiaceae</taxon>
        <taxon>Ogataea</taxon>
    </lineage>
</organism>
<name>A0A9P8P703_9ASCO</name>
<feature type="region of interest" description="Disordered" evidence="1">
    <location>
        <begin position="107"/>
        <end position="137"/>
    </location>
</feature>
<dbReference type="GeneID" id="70236375"/>
<dbReference type="Proteomes" id="UP000769157">
    <property type="component" value="Unassembled WGS sequence"/>
</dbReference>
<evidence type="ECO:0000313" key="3">
    <source>
        <dbReference type="Proteomes" id="UP000769157"/>
    </source>
</evidence>
<evidence type="ECO:0000313" key="2">
    <source>
        <dbReference type="EMBL" id="KAH3666221.1"/>
    </source>
</evidence>
<gene>
    <name evidence="2" type="ORF">OGAPHI_004410</name>
</gene>
<sequence>MLTMWRAIRCALSSAMDPGRLIVISCALSDLITDPIDMKSPNVAAEPAMLLRLLSRSELWSNVGLNPGVRFDELMWCWRWDSVKIGLGGRAGWSSIGGEEFLRDLGGGGAGGRKTEDARLRDGGGGGGTGRKWSGPGLPGLLGPPVMAASKNCVALSAETASDRASGDDTRGWVPKGSGDEDPLSLVGGMLYWFLMDFDTLPVRFGAKGTTGGSSLSGDPPLTCKVGTLDGVPCIETLSMVTFRKWLIESCMSLRFISSGGGSMMTWSENLTFLPDLFFFFGDSDGLSPVRMNCVKESRSSLFGDWLIKAADDSSIELVSELSVLSISSFNLLRAMMDTGVGIVAGTLINDLLSTFPSNA</sequence>
<accession>A0A9P8P703</accession>
<keyword evidence="3" id="KW-1185">Reference proteome</keyword>